<evidence type="ECO:0000256" key="5">
    <source>
        <dbReference type="PROSITE-ProRule" id="PRU00284"/>
    </source>
</evidence>
<dbReference type="NCBIfam" id="TIGR00229">
    <property type="entry name" value="sensory_box"/>
    <property type="match status" value="1"/>
</dbReference>
<dbReference type="InterPro" id="IPR035965">
    <property type="entry name" value="PAS-like_dom_sf"/>
</dbReference>
<dbReference type="SUPFAM" id="SSF58104">
    <property type="entry name" value="Methyl-accepting chemotaxis protein (MCP) signaling domain"/>
    <property type="match status" value="1"/>
</dbReference>
<comment type="subcellular location">
    <subcellularLocation>
        <location evidence="1">Cell inner membrane</location>
        <topology evidence="1">Multi-pass membrane protein</topology>
    </subcellularLocation>
</comment>
<dbReference type="InterPro" id="IPR000014">
    <property type="entry name" value="PAS"/>
</dbReference>
<feature type="domain" description="T-SNARE coiled-coil homology" evidence="8">
    <location>
        <begin position="438"/>
        <end position="500"/>
    </location>
</feature>
<dbReference type="CDD" id="cd00130">
    <property type="entry name" value="PAS"/>
    <property type="match status" value="1"/>
</dbReference>
<evidence type="ECO:0000313" key="9">
    <source>
        <dbReference type="EMBL" id="MBO1519469.1"/>
    </source>
</evidence>
<dbReference type="PROSITE" id="PS50192">
    <property type="entry name" value="T_SNARE"/>
    <property type="match status" value="1"/>
</dbReference>
<dbReference type="PANTHER" id="PTHR32089">
    <property type="entry name" value="METHYL-ACCEPTING CHEMOTAXIS PROTEIN MCPB"/>
    <property type="match status" value="1"/>
</dbReference>
<dbReference type="Gene3D" id="3.30.450.20">
    <property type="entry name" value="PAS domain"/>
    <property type="match status" value="1"/>
</dbReference>
<gene>
    <name evidence="9" type="ORF">J3U76_07485</name>
</gene>
<evidence type="ECO:0000259" key="7">
    <source>
        <dbReference type="PROSITE" id="PS50112"/>
    </source>
</evidence>
<dbReference type="Proteomes" id="UP000664882">
    <property type="component" value="Unassembled WGS sequence"/>
</dbReference>
<keyword evidence="10" id="KW-1185">Reference proteome</keyword>
<dbReference type="SMART" id="SM00091">
    <property type="entry name" value="PAS"/>
    <property type="match status" value="1"/>
</dbReference>
<keyword evidence="2" id="KW-0997">Cell inner membrane</keyword>
<evidence type="ECO:0000256" key="3">
    <source>
        <dbReference type="ARBA" id="ARBA00023224"/>
    </source>
</evidence>
<dbReference type="SMART" id="SM00283">
    <property type="entry name" value="MA"/>
    <property type="match status" value="1"/>
</dbReference>
<dbReference type="Gene3D" id="1.10.287.950">
    <property type="entry name" value="Methyl-accepting chemotaxis protein"/>
    <property type="match status" value="1"/>
</dbReference>
<evidence type="ECO:0000256" key="4">
    <source>
        <dbReference type="ARBA" id="ARBA00029447"/>
    </source>
</evidence>
<evidence type="ECO:0000256" key="1">
    <source>
        <dbReference type="ARBA" id="ARBA00004429"/>
    </source>
</evidence>
<accession>A0ABS3NFW3</accession>
<keyword evidence="2" id="KW-0472">Membrane</keyword>
<dbReference type="Pfam" id="PF08447">
    <property type="entry name" value="PAS_3"/>
    <property type="match status" value="1"/>
</dbReference>
<dbReference type="EMBL" id="JAGDFX010000007">
    <property type="protein sequence ID" value="MBO1519469.1"/>
    <property type="molecule type" value="Genomic_DNA"/>
</dbReference>
<evidence type="ECO:0000313" key="10">
    <source>
        <dbReference type="Proteomes" id="UP000664882"/>
    </source>
</evidence>
<name>A0ABS3NFW3_9GAMM</name>
<dbReference type="Pfam" id="PF00015">
    <property type="entry name" value="MCPsignal"/>
    <property type="match status" value="1"/>
</dbReference>
<feature type="domain" description="PAS" evidence="7">
    <location>
        <begin position="21"/>
        <end position="60"/>
    </location>
</feature>
<dbReference type="SUPFAM" id="SSF55785">
    <property type="entry name" value="PYP-like sensor domain (PAS domain)"/>
    <property type="match status" value="1"/>
</dbReference>
<organism evidence="9 10">
    <name type="scientific">Oceanisphaera pacifica</name>
    <dbReference type="NCBI Taxonomy" id="2818389"/>
    <lineage>
        <taxon>Bacteria</taxon>
        <taxon>Pseudomonadati</taxon>
        <taxon>Pseudomonadota</taxon>
        <taxon>Gammaproteobacteria</taxon>
        <taxon>Aeromonadales</taxon>
        <taxon>Aeromonadaceae</taxon>
        <taxon>Oceanisphaera</taxon>
    </lineage>
</organism>
<protein>
    <submittedName>
        <fullName evidence="9">Methyl-accepting chemotaxis protein</fullName>
    </submittedName>
</protein>
<feature type="domain" description="Methyl-accepting transducer" evidence="6">
    <location>
        <begin position="251"/>
        <end position="487"/>
    </location>
</feature>
<proteinExistence type="inferred from homology"/>
<dbReference type="CDD" id="cd11386">
    <property type="entry name" value="MCP_signal"/>
    <property type="match status" value="1"/>
</dbReference>
<evidence type="ECO:0000256" key="2">
    <source>
        <dbReference type="ARBA" id="ARBA00022519"/>
    </source>
</evidence>
<sequence length="524" mass="56347">MRKNLPITDTEKLFTGNDKLITVTDTQGNITECNDAFVAMSGFSREELIGQPHNIVRHPDMPTAAFKVLWAHIKEGKPWMGIIKNRRKDGGFYWVNAYVTPITRDGKIVGYESVRSAPKKEDVARTQQLYANIQKRRKASTLSSLIKAVKAAPHQLFLALALLVWAGLLLTANHNIAQVMLACAVVIYACWAHQRKKSVIRSLNGLLRTAFSHPLAVQSYTDDVGEVGKLKVAILSELAHLDTVLTRIENASKNVANETDSGLTLTQSTRSEIECQQAETQQVATAMNQMSATITEVSQHVSETAASADTANDLVTQGAAIADVTKESIETLRDTVSDISQSVSAVSEQTENIASAAQMIEQIAEQTNLLALNAAIEAARAGEQGRGFAVVADEVRNLAQRTQASTQEIYSIVKELTTRANSAVAVAEQGATHAETGVSRVQESGVMLNGIADAVANIANMSTQMAAAVEEQAHVAEDINRQVVNIAGLADSSADSANKASGSLSHLKGISGDLHELVVRFRQG</sequence>
<dbReference type="PANTHER" id="PTHR32089:SF74">
    <property type="entry name" value="METHYL-ACCEPTING CHEMOTAXIS PROTEIN AER"/>
    <property type="match status" value="1"/>
</dbReference>
<keyword evidence="2" id="KW-1003">Cell membrane</keyword>
<dbReference type="InterPro" id="IPR013655">
    <property type="entry name" value="PAS_fold_3"/>
</dbReference>
<reference evidence="9 10" key="1">
    <citation type="submission" date="2021-03" db="EMBL/GenBank/DDBJ databases">
        <title>Oceanisphaera sp. nov., isolated from the intestine.</title>
        <authorList>
            <person name="Zhao L.-H."/>
            <person name="Shi L.-F."/>
        </authorList>
    </citation>
    <scope>NUCLEOTIDE SEQUENCE [LARGE SCALE GENOMIC DNA]</scope>
    <source>
        <strain evidence="9 10">DM8</strain>
    </source>
</reference>
<dbReference type="InterPro" id="IPR004090">
    <property type="entry name" value="Chemotax_Me-accpt_rcpt"/>
</dbReference>
<comment type="similarity">
    <text evidence="4">Belongs to the methyl-accepting chemotaxis (MCP) protein family.</text>
</comment>
<dbReference type="PROSITE" id="PS50111">
    <property type="entry name" value="CHEMOTAXIS_TRANSDUC_2"/>
    <property type="match status" value="1"/>
</dbReference>
<evidence type="ECO:0000259" key="6">
    <source>
        <dbReference type="PROSITE" id="PS50111"/>
    </source>
</evidence>
<comment type="caution">
    <text evidence="9">The sequence shown here is derived from an EMBL/GenBank/DDBJ whole genome shotgun (WGS) entry which is preliminary data.</text>
</comment>
<evidence type="ECO:0000259" key="8">
    <source>
        <dbReference type="PROSITE" id="PS50192"/>
    </source>
</evidence>
<dbReference type="PROSITE" id="PS50112">
    <property type="entry name" value="PAS"/>
    <property type="match status" value="1"/>
</dbReference>
<dbReference type="InterPro" id="IPR004089">
    <property type="entry name" value="MCPsignal_dom"/>
</dbReference>
<dbReference type="InterPro" id="IPR000727">
    <property type="entry name" value="T_SNARE_dom"/>
</dbReference>
<keyword evidence="3 5" id="KW-0807">Transducer</keyword>
<dbReference type="PRINTS" id="PR00260">
    <property type="entry name" value="CHEMTRNSDUCR"/>
</dbReference>